<dbReference type="SUPFAM" id="SSF55874">
    <property type="entry name" value="ATPase domain of HSP90 chaperone/DNA topoisomerase II/histidine kinase"/>
    <property type="match status" value="1"/>
</dbReference>
<keyword evidence="7" id="KW-0472">Membrane</keyword>
<evidence type="ECO:0000313" key="10">
    <source>
        <dbReference type="EMBL" id="NFV81353.1"/>
    </source>
</evidence>
<keyword evidence="6" id="KW-0418">Kinase</keyword>
<dbReference type="Gene3D" id="3.30.450.20">
    <property type="entry name" value="PAS domain"/>
    <property type="match status" value="1"/>
</dbReference>
<evidence type="ECO:0000259" key="9">
    <source>
        <dbReference type="PROSITE" id="PS50885"/>
    </source>
</evidence>
<dbReference type="InterPro" id="IPR036890">
    <property type="entry name" value="HATPase_C_sf"/>
</dbReference>
<dbReference type="InterPro" id="IPR003661">
    <property type="entry name" value="HisK_dim/P_dom"/>
</dbReference>
<dbReference type="InterPro" id="IPR005467">
    <property type="entry name" value="His_kinase_dom"/>
</dbReference>
<dbReference type="GO" id="GO:0016020">
    <property type="term" value="C:membrane"/>
    <property type="evidence" value="ECO:0007669"/>
    <property type="project" value="UniProtKB-SubCell"/>
</dbReference>
<feature type="domain" description="Histidine kinase" evidence="8">
    <location>
        <begin position="379"/>
        <end position="594"/>
    </location>
</feature>
<keyword evidence="4" id="KW-0597">Phosphoprotein</keyword>
<dbReference type="PRINTS" id="PR00344">
    <property type="entry name" value="BCTRLSENSOR"/>
</dbReference>
<evidence type="ECO:0000256" key="7">
    <source>
        <dbReference type="SAM" id="Phobius"/>
    </source>
</evidence>
<organism evidence="10 11">
    <name type="scientific">Magnetospirillum aberrantis SpK</name>
    <dbReference type="NCBI Taxonomy" id="908842"/>
    <lineage>
        <taxon>Bacteria</taxon>
        <taxon>Pseudomonadati</taxon>
        <taxon>Pseudomonadota</taxon>
        <taxon>Alphaproteobacteria</taxon>
        <taxon>Rhodospirillales</taxon>
        <taxon>Rhodospirillaceae</taxon>
        <taxon>Magnetospirillum</taxon>
    </lineage>
</organism>
<dbReference type="SUPFAM" id="SSF47384">
    <property type="entry name" value="Homodimeric domain of signal transducing histidine kinase"/>
    <property type="match status" value="1"/>
</dbReference>
<dbReference type="EC" id="2.7.13.3" evidence="3"/>
<proteinExistence type="predicted"/>
<comment type="caution">
    <text evidence="10">The sequence shown here is derived from an EMBL/GenBank/DDBJ whole genome shotgun (WGS) entry which is preliminary data.</text>
</comment>
<evidence type="ECO:0000259" key="8">
    <source>
        <dbReference type="PROSITE" id="PS50109"/>
    </source>
</evidence>
<dbReference type="AlphaFoldDB" id="A0A7C9V0J2"/>
<keyword evidence="7" id="KW-0812">Transmembrane</keyword>
<dbReference type="RefSeq" id="WP_163681307.1">
    <property type="nucleotide sequence ID" value="NZ_JAAIYP010000039.1"/>
</dbReference>
<dbReference type="Pfam" id="PF02518">
    <property type="entry name" value="HATPase_c"/>
    <property type="match status" value="1"/>
</dbReference>
<dbReference type="CDD" id="cd00082">
    <property type="entry name" value="HisKA"/>
    <property type="match status" value="1"/>
</dbReference>
<dbReference type="Proteomes" id="UP000480684">
    <property type="component" value="Unassembled WGS sequence"/>
</dbReference>
<comment type="catalytic activity">
    <reaction evidence="1">
        <text>ATP + protein L-histidine = ADP + protein N-phospho-L-histidine.</text>
        <dbReference type="EC" id="2.7.13.3"/>
    </reaction>
</comment>
<dbReference type="EMBL" id="JAAIYP010000039">
    <property type="protein sequence ID" value="NFV81353.1"/>
    <property type="molecule type" value="Genomic_DNA"/>
</dbReference>
<dbReference type="SMART" id="SM00304">
    <property type="entry name" value="HAMP"/>
    <property type="match status" value="1"/>
</dbReference>
<evidence type="ECO:0000313" key="11">
    <source>
        <dbReference type="Proteomes" id="UP000480684"/>
    </source>
</evidence>
<dbReference type="PROSITE" id="PS50109">
    <property type="entry name" value="HIS_KIN"/>
    <property type="match status" value="1"/>
</dbReference>
<dbReference type="InterPro" id="IPR036097">
    <property type="entry name" value="HisK_dim/P_sf"/>
</dbReference>
<dbReference type="SMART" id="SM00388">
    <property type="entry name" value="HisKA"/>
    <property type="match status" value="1"/>
</dbReference>
<evidence type="ECO:0000256" key="2">
    <source>
        <dbReference type="ARBA" id="ARBA00004370"/>
    </source>
</evidence>
<evidence type="ECO:0000256" key="6">
    <source>
        <dbReference type="ARBA" id="ARBA00022777"/>
    </source>
</evidence>
<dbReference type="Gene3D" id="6.10.340.10">
    <property type="match status" value="1"/>
</dbReference>
<dbReference type="InterPro" id="IPR004358">
    <property type="entry name" value="Sig_transdc_His_kin-like_C"/>
</dbReference>
<dbReference type="PROSITE" id="PS50885">
    <property type="entry name" value="HAMP"/>
    <property type="match status" value="1"/>
</dbReference>
<dbReference type="Gene3D" id="1.10.287.130">
    <property type="match status" value="1"/>
</dbReference>
<protein>
    <recommendedName>
        <fullName evidence="3">histidine kinase</fullName>
        <ecNumber evidence="3">2.7.13.3</ecNumber>
    </recommendedName>
</protein>
<evidence type="ECO:0000256" key="5">
    <source>
        <dbReference type="ARBA" id="ARBA00022679"/>
    </source>
</evidence>
<feature type="domain" description="HAMP" evidence="9">
    <location>
        <begin position="303"/>
        <end position="357"/>
    </location>
</feature>
<dbReference type="Gene3D" id="3.30.565.10">
    <property type="entry name" value="Histidine kinase-like ATPase, C-terminal domain"/>
    <property type="match status" value="1"/>
</dbReference>
<keyword evidence="11" id="KW-1185">Reference proteome</keyword>
<dbReference type="CDD" id="cd12914">
    <property type="entry name" value="PDC1_DGC_like"/>
    <property type="match status" value="1"/>
</dbReference>
<dbReference type="SMART" id="SM00387">
    <property type="entry name" value="HATPase_c"/>
    <property type="match status" value="1"/>
</dbReference>
<evidence type="ECO:0000256" key="3">
    <source>
        <dbReference type="ARBA" id="ARBA00012438"/>
    </source>
</evidence>
<dbReference type="Pfam" id="PF00512">
    <property type="entry name" value="HisKA"/>
    <property type="match status" value="1"/>
</dbReference>
<name>A0A7C9V0J2_9PROT</name>
<keyword evidence="7" id="KW-1133">Transmembrane helix</keyword>
<evidence type="ECO:0000256" key="4">
    <source>
        <dbReference type="ARBA" id="ARBA00022553"/>
    </source>
</evidence>
<evidence type="ECO:0000256" key="1">
    <source>
        <dbReference type="ARBA" id="ARBA00000085"/>
    </source>
</evidence>
<dbReference type="GO" id="GO:0000155">
    <property type="term" value="F:phosphorelay sensor kinase activity"/>
    <property type="evidence" value="ECO:0007669"/>
    <property type="project" value="InterPro"/>
</dbReference>
<dbReference type="PANTHER" id="PTHR43304:SF1">
    <property type="entry name" value="PAC DOMAIN-CONTAINING PROTEIN"/>
    <property type="match status" value="1"/>
</dbReference>
<accession>A0A7C9V0J2</accession>
<dbReference type="InterPro" id="IPR052162">
    <property type="entry name" value="Sensor_kinase/Photoreceptor"/>
</dbReference>
<comment type="subcellular location">
    <subcellularLocation>
        <location evidence="2">Membrane</location>
    </subcellularLocation>
</comment>
<gene>
    <name evidence="10" type="ORF">G4223_14655</name>
</gene>
<sequence>MSVYTRARLSIRFVVAGVVALTMMAFWLVAATIIEHAYGRLSQDARASLAETARLVAFAHSQWVDETRALAATLGTVLPRTGFRPGECQTLLTAALSSSQGYAAFVVVSPEGVALCGSTEQAPGTDFRDRGYVRRAIETGSFAVGEYVRGRVSRQTVLPTASAVLTPFGDVAFVLIVSKRLDWFQAVADRLRLPADTRAFLVDGAGVTLASFPHGSVDGGEPFAVPQVLDARREHASGTLILDDAVHAYAPLGDGALSSISVVVSRPRSVLLGAIEDFRLHANVAVLGVLVLTVLLLVQTMRRLVLRPLRALAEGMRIVHGGDLGWRACEDDAVTVEMRRLYGGFNEMVAEVARTQARIRAQAETLEQSNRDLQHFAYMVSHDLREPLRSVSGFAQLLARRYAPVVDDEGREFVRFVTEGAERMSRMLDGVLAFSRIETQGEPLCPVALDGPLDKAEEDLQAAMTESGAVVERAGPLPVVRADPEQMARLFLNLLANSIKFRRPDVPPVIRVTARRLGTMWEVVVADNGIGVDEEGRDRIFLLFHRQVRRDMYDGDGIGLAVVKRIVDRHGGTIRAEAGPDGGTVIVFTLPAAEE</sequence>
<keyword evidence="5" id="KW-0808">Transferase</keyword>
<dbReference type="PANTHER" id="PTHR43304">
    <property type="entry name" value="PHYTOCHROME-LIKE PROTEIN CPH1"/>
    <property type="match status" value="1"/>
</dbReference>
<reference evidence="10 11" key="1">
    <citation type="submission" date="2020-02" db="EMBL/GenBank/DDBJ databases">
        <authorList>
            <person name="Dziuba M."/>
            <person name="Kuznetsov B."/>
            <person name="Mardanov A."/>
            <person name="Ravin N."/>
            <person name="Grouzdev D."/>
        </authorList>
    </citation>
    <scope>NUCLEOTIDE SEQUENCE [LARGE SCALE GENOMIC DNA]</scope>
    <source>
        <strain evidence="10 11">SpK</strain>
    </source>
</reference>
<dbReference type="InterPro" id="IPR003594">
    <property type="entry name" value="HATPase_dom"/>
</dbReference>
<feature type="transmembrane region" description="Helical" evidence="7">
    <location>
        <begin position="12"/>
        <end position="34"/>
    </location>
</feature>
<dbReference type="InterPro" id="IPR003660">
    <property type="entry name" value="HAMP_dom"/>
</dbReference>